<sequence>MKKFVSFKALSVLFILLSFTFSIISCRDDDDKPKTNPDALKIEDVNGDYTGKAVISKGTVNGETNVIFSAQKNIINFTEFPMKEIIASVISDPVKAGQALTAIGKVKYELNYTSALNKEKKEVELTFSPKELTLQVPIEGVSKKVVVTFVPTKKGVFTKGKTQNLNFELEATKITVEGTAVNPYDKIKYNFPMLKKLP</sequence>
<name>A0A1M4UU49_9FLAO</name>
<organism evidence="2 3">
    <name type="scientific">Chryseobacterium vrystaatense</name>
    <dbReference type="NCBI Taxonomy" id="307480"/>
    <lineage>
        <taxon>Bacteria</taxon>
        <taxon>Pseudomonadati</taxon>
        <taxon>Bacteroidota</taxon>
        <taxon>Flavobacteriia</taxon>
        <taxon>Flavobacteriales</taxon>
        <taxon>Weeksellaceae</taxon>
        <taxon>Chryseobacterium group</taxon>
        <taxon>Chryseobacterium</taxon>
    </lineage>
</organism>
<gene>
    <name evidence="2" type="ORF">SAMN02787073_0724</name>
</gene>
<evidence type="ECO:0008006" key="4">
    <source>
        <dbReference type="Google" id="ProtNLM"/>
    </source>
</evidence>
<protein>
    <recommendedName>
        <fullName evidence="4">DUF4840 domain-containing protein</fullName>
    </recommendedName>
</protein>
<reference evidence="3" key="1">
    <citation type="submission" date="2016-11" db="EMBL/GenBank/DDBJ databases">
        <authorList>
            <person name="Varghese N."/>
            <person name="Submissions S."/>
        </authorList>
    </citation>
    <scope>NUCLEOTIDE SEQUENCE [LARGE SCALE GENOMIC DNA]</scope>
    <source>
        <strain evidence="3">YR203</strain>
    </source>
</reference>
<dbReference type="AlphaFoldDB" id="A0A1M4UU49"/>
<proteinExistence type="predicted"/>
<evidence type="ECO:0000313" key="3">
    <source>
        <dbReference type="Proteomes" id="UP000184108"/>
    </source>
</evidence>
<feature type="signal peptide" evidence="1">
    <location>
        <begin position="1"/>
        <end position="27"/>
    </location>
</feature>
<evidence type="ECO:0000313" key="2">
    <source>
        <dbReference type="EMBL" id="SHE60120.1"/>
    </source>
</evidence>
<evidence type="ECO:0000256" key="1">
    <source>
        <dbReference type="SAM" id="SignalP"/>
    </source>
</evidence>
<feature type="chain" id="PRO_5012567319" description="DUF4840 domain-containing protein" evidence="1">
    <location>
        <begin position="28"/>
        <end position="198"/>
    </location>
</feature>
<accession>A0A1M4UU49</accession>
<dbReference type="RefSeq" id="WP_073171058.1">
    <property type="nucleotide sequence ID" value="NZ_FQVE01000001.1"/>
</dbReference>
<dbReference type="EMBL" id="FQVE01000001">
    <property type="protein sequence ID" value="SHE60120.1"/>
    <property type="molecule type" value="Genomic_DNA"/>
</dbReference>
<dbReference type="Pfam" id="PF16128">
    <property type="entry name" value="DUF4840"/>
    <property type="match status" value="1"/>
</dbReference>
<dbReference type="PROSITE" id="PS51257">
    <property type="entry name" value="PROKAR_LIPOPROTEIN"/>
    <property type="match status" value="1"/>
</dbReference>
<keyword evidence="1" id="KW-0732">Signal</keyword>
<dbReference type="InterPro" id="IPR032293">
    <property type="entry name" value="DUF4840"/>
</dbReference>
<dbReference type="Proteomes" id="UP000184108">
    <property type="component" value="Unassembled WGS sequence"/>
</dbReference>